<evidence type="ECO:0000313" key="2">
    <source>
        <dbReference type="Proteomes" id="UP000828390"/>
    </source>
</evidence>
<evidence type="ECO:0000313" key="1">
    <source>
        <dbReference type="EMBL" id="KAH3689598.1"/>
    </source>
</evidence>
<comment type="caution">
    <text evidence="1">The sequence shown here is derived from an EMBL/GenBank/DDBJ whole genome shotgun (WGS) entry which is preliminary data.</text>
</comment>
<keyword evidence="2" id="KW-1185">Reference proteome</keyword>
<gene>
    <name evidence="1" type="ORF">DPMN_194385</name>
</gene>
<dbReference type="AlphaFoldDB" id="A0A9D3Y074"/>
<sequence>MNVPFYRFSPLLSENVPLDCVDEERIERMLQDTNSYIEDPKNRQRIKELAARLKRFQ</sequence>
<organism evidence="1 2">
    <name type="scientific">Dreissena polymorpha</name>
    <name type="common">Zebra mussel</name>
    <name type="synonym">Mytilus polymorpha</name>
    <dbReference type="NCBI Taxonomy" id="45954"/>
    <lineage>
        <taxon>Eukaryota</taxon>
        <taxon>Metazoa</taxon>
        <taxon>Spiralia</taxon>
        <taxon>Lophotrochozoa</taxon>
        <taxon>Mollusca</taxon>
        <taxon>Bivalvia</taxon>
        <taxon>Autobranchia</taxon>
        <taxon>Heteroconchia</taxon>
        <taxon>Euheterodonta</taxon>
        <taxon>Imparidentia</taxon>
        <taxon>Neoheterodontei</taxon>
        <taxon>Myida</taxon>
        <taxon>Dreissenoidea</taxon>
        <taxon>Dreissenidae</taxon>
        <taxon>Dreissena</taxon>
    </lineage>
</organism>
<dbReference type="EMBL" id="JAIWYP010000108">
    <property type="protein sequence ID" value="KAH3689598.1"/>
    <property type="molecule type" value="Genomic_DNA"/>
</dbReference>
<name>A0A9D3Y074_DREPO</name>
<reference evidence="1" key="1">
    <citation type="journal article" date="2019" name="bioRxiv">
        <title>The Genome of the Zebra Mussel, Dreissena polymorpha: A Resource for Invasive Species Research.</title>
        <authorList>
            <person name="McCartney M.A."/>
            <person name="Auch B."/>
            <person name="Kono T."/>
            <person name="Mallez S."/>
            <person name="Zhang Y."/>
            <person name="Obille A."/>
            <person name="Becker A."/>
            <person name="Abrahante J.E."/>
            <person name="Garbe J."/>
            <person name="Badalamenti J.P."/>
            <person name="Herman A."/>
            <person name="Mangelson H."/>
            <person name="Liachko I."/>
            <person name="Sullivan S."/>
            <person name="Sone E.D."/>
            <person name="Koren S."/>
            <person name="Silverstein K.A.T."/>
            <person name="Beckman K.B."/>
            <person name="Gohl D.M."/>
        </authorList>
    </citation>
    <scope>NUCLEOTIDE SEQUENCE</scope>
    <source>
        <strain evidence="1">Duluth1</strain>
        <tissue evidence="1">Whole animal</tissue>
    </source>
</reference>
<protein>
    <submittedName>
        <fullName evidence="1">Uncharacterized protein</fullName>
    </submittedName>
</protein>
<dbReference type="Proteomes" id="UP000828390">
    <property type="component" value="Unassembled WGS sequence"/>
</dbReference>
<accession>A0A9D3Y074</accession>
<proteinExistence type="predicted"/>
<reference evidence="1" key="2">
    <citation type="submission" date="2020-11" db="EMBL/GenBank/DDBJ databases">
        <authorList>
            <person name="McCartney M.A."/>
            <person name="Auch B."/>
            <person name="Kono T."/>
            <person name="Mallez S."/>
            <person name="Becker A."/>
            <person name="Gohl D.M."/>
            <person name="Silverstein K.A.T."/>
            <person name="Koren S."/>
            <person name="Bechman K.B."/>
            <person name="Herman A."/>
            <person name="Abrahante J.E."/>
            <person name="Garbe J."/>
        </authorList>
    </citation>
    <scope>NUCLEOTIDE SEQUENCE</scope>
    <source>
        <strain evidence="1">Duluth1</strain>
        <tissue evidence="1">Whole animal</tissue>
    </source>
</reference>